<dbReference type="GO" id="GO:0003677">
    <property type="term" value="F:DNA binding"/>
    <property type="evidence" value="ECO:0007669"/>
    <property type="project" value="UniProtKB-KW"/>
</dbReference>
<comment type="caution">
    <text evidence="5">The sequence shown here is derived from an EMBL/GenBank/DDBJ whole genome shotgun (WGS) entry which is preliminary data.</text>
</comment>
<dbReference type="Pfam" id="PF03472">
    <property type="entry name" value="Autoind_bind"/>
    <property type="match status" value="1"/>
</dbReference>
<keyword evidence="6" id="KW-1185">Reference proteome</keyword>
<dbReference type="SUPFAM" id="SSF46894">
    <property type="entry name" value="C-terminal effector domain of the bipartite response regulators"/>
    <property type="match status" value="1"/>
</dbReference>
<sequence>MHNRDRSFARLIQSAAEDFRQATDRHDLWKKLNRHLKPFGITGNIYGTETISTPREELPVLLNSIVSEWLDAKLGSGLFYCDEFVRAARCETTPALWGDVSRLHSEHFTPAAKASLDLDFDYGIITGVTIPMRFAGGLGISSAGCHAADMSWPEFDRIWMEHGDSITAIINAFDIALRRDHLGELFSLDTEERECLLWLATGLRQKQIAHRLGLTPRKMETRIEAVQTKLKAVTPAQAMATALIFGLIDP</sequence>
<dbReference type="AlphaFoldDB" id="A0A7W9ZEY5"/>
<dbReference type="InterPro" id="IPR005143">
    <property type="entry name" value="TF_LuxR_autoind-bd_dom"/>
</dbReference>
<dbReference type="RefSeq" id="WP_184263102.1">
    <property type="nucleotide sequence ID" value="NZ_JACIIX010000005.1"/>
</dbReference>
<dbReference type="Pfam" id="PF00196">
    <property type="entry name" value="GerE"/>
    <property type="match status" value="1"/>
</dbReference>
<protein>
    <submittedName>
        <fullName evidence="5">DNA-binding CsgD family transcriptional regulator</fullName>
    </submittedName>
</protein>
<evidence type="ECO:0000259" key="4">
    <source>
        <dbReference type="SMART" id="SM00421"/>
    </source>
</evidence>
<proteinExistence type="predicted"/>
<organism evidence="5 6">
    <name type="scientific">Novispirillum itersonii</name>
    <name type="common">Aquaspirillum itersonii</name>
    <dbReference type="NCBI Taxonomy" id="189"/>
    <lineage>
        <taxon>Bacteria</taxon>
        <taxon>Pseudomonadati</taxon>
        <taxon>Pseudomonadota</taxon>
        <taxon>Alphaproteobacteria</taxon>
        <taxon>Rhodospirillales</taxon>
        <taxon>Novispirillaceae</taxon>
        <taxon>Novispirillum</taxon>
    </lineage>
</organism>
<dbReference type="InterPro" id="IPR000792">
    <property type="entry name" value="Tscrpt_reg_LuxR_C"/>
</dbReference>
<gene>
    <name evidence="5" type="ORF">FHS48_001677</name>
</gene>
<dbReference type="EMBL" id="JACIIX010000005">
    <property type="protein sequence ID" value="MBB6210262.1"/>
    <property type="molecule type" value="Genomic_DNA"/>
</dbReference>
<evidence type="ECO:0000256" key="1">
    <source>
        <dbReference type="ARBA" id="ARBA00023015"/>
    </source>
</evidence>
<dbReference type="InterPro" id="IPR016032">
    <property type="entry name" value="Sig_transdc_resp-reg_C-effctor"/>
</dbReference>
<dbReference type="SUPFAM" id="SSF75516">
    <property type="entry name" value="Pheromone-binding domain of LuxR-like quorum-sensing transcription factors"/>
    <property type="match status" value="1"/>
</dbReference>
<dbReference type="InterPro" id="IPR036388">
    <property type="entry name" value="WH-like_DNA-bd_sf"/>
</dbReference>
<evidence type="ECO:0000256" key="2">
    <source>
        <dbReference type="ARBA" id="ARBA00023125"/>
    </source>
</evidence>
<dbReference type="Gene3D" id="3.30.450.80">
    <property type="entry name" value="Transcription factor LuxR-like, autoinducer-binding domain"/>
    <property type="match status" value="1"/>
</dbReference>
<dbReference type="InterPro" id="IPR036693">
    <property type="entry name" value="TF_LuxR_autoind-bd_dom_sf"/>
</dbReference>
<keyword evidence="1" id="KW-0805">Transcription regulation</keyword>
<feature type="domain" description="HTH luxR-type" evidence="4">
    <location>
        <begin position="185"/>
        <end position="242"/>
    </location>
</feature>
<dbReference type="Proteomes" id="UP000544872">
    <property type="component" value="Unassembled WGS sequence"/>
</dbReference>
<evidence type="ECO:0000313" key="5">
    <source>
        <dbReference type="EMBL" id="MBB6210262.1"/>
    </source>
</evidence>
<evidence type="ECO:0000256" key="3">
    <source>
        <dbReference type="ARBA" id="ARBA00023163"/>
    </source>
</evidence>
<name>A0A7W9ZEY5_NOVIT</name>
<dbReference type="GO" id="GO:0006355">
    <property type="term" value="P:regulation of DNA-templated transcription"/>
    <property type="evidence" value="ECO:0007669"/>
    <property type="project" value="InterPro"/>
</dbReference>
<keyword evidence="3" id="KW-0804">Transcription</keyword>
<reference evidence="5 6" key="1">
    <citation type="submission" date="2020-08" db="EMBL/GenBank/DDBJ databases">
        <title>Genomic Encyclopedia of Type Strains, Phase IV (KMG-IV): sequencing the most valuable type-strain genomes for metagenomic binning, comparative biology and taxonomic classification.</title>
        <authorList>
            <person name="Goeker M."/>
        </authorList>
    </citation>
    <scope>NUCLEOTIDE SEQUENCE [LARGE SCALE GENOMIC DNA]</scope>
    <source>
        <strain evidence="5 6">DSM 11590</strain>
    </source>
</reference>
<accession>A0A7W9ZEY5</accession>
<keyword evidence="2 5" id="KW-0238">DNA-binding</keyword>
<dbReference type="SMART" id="SM00421">
    <property type="entry name" value="HTH_LUXR"/>
    <property type="match status" value="1"/>
</dbReference>
<evidence type="ECO:0000313" key="6">
    <source>
        <dbReference type="Proteomes" id="UP000544872"/>
    </source>
</evidence>
<dbReference type="Gene3D" id="1.10.10.10">
    <property type="entry name" value="Winged helix-like DNA-binding domain superfamily/Winged helix DNA-binding domain"/>
    <property type="match status" value="1"/>
</dbReference>